<keyword evidence="6" id="KW-1185">Reference proteome</keyword>
<gene>
    <name evidence="5" type="ORF">METBIDRAFT_30422</name>
</gene>
<evidence type="ECO:0000256" key="2">
    <source>
        <dbReference type="ARBA" id="ARBA00022840"/>
    </source>
</evidence>
<feature type="domain" description="Protein kinase" evidence="4">
    <location>
        <begin position="95"/>
        <end position="401"/>
    </location>
</feature>
<protein>
    <submittedName>
        <fullName evidence="5">Kinase-like protein</fullName>
    </submittedName>
</protein>
<organism evidence="5 6">
    <name type="scientific">Metschnikowia bicuspidata var. bicuspidata NRRL YB-4993</name>
    <dbReference type="NCBI Taxonomy" id="869754"/>
    <lineage>
        <taxon>Eukaryota</taxon>
        <taxon>Fungi</taxon>
        <taxon>Dikarya</taxon>
        <taxon>Ascomycota</taxon>
        <taxon>Saccharomycotina</taxon>
        <taxon>Pichiomycetes</taxon>
        <taxon>Metschnikowiaceae</taxon>
        <taxon>Metschnikowia</taxon>
    </lineage>
</organism>
<dbReference type="AlphaFoldDB" id="A0A1A0HJK8"/>
<keyword evidence="1" id="KW-0547">Nucleotide-binding</keyword>
<dbReference type="Pfam" id="PF00069">
    <property type="entry name" value="Pkinase"/>
    <property type="match status" value="1"/>
</dbReference>
<evidence type="ECO:0000259" key="4">
    <source>
        <dbReference type="PROSITE" id="PS50011"/>
    </source>
</evidence>
<feature type="region of interest" description="Disordered" evidence="3">
    <location>
        <begin position="1"/>
        <end position="92"/>
    </location>
</feature>
<evidence type="ECO:0000256" key="3">
    <source>
        <dbReference type="SAM" id="MobiDB-lite"/>
    </source>
</evidence>
<evidence type="ECO:0000313" key="5">
    <source>
        <dbReference type="EMBL" id="OBA24072.1"/>
    </source>
</evidence>
<keyword evidence="5" id="KW-0808">Transferase</keyword>
<dbReference type="STRING" id="869754.A0A1A0HJK8"/>
<sequence length="416" mass="45738">MGPPVEGMTNDDKNNKNDTGSNTNGNTNDTDTTSKNNNTNNTNNTDTTNRKNDTNSTDTSSAAFLQPPIAAPSNRPPCPRANTRTSQSGPRVWSKVARTPIFDGANGVIYKALDASRSVFVVVKTVKVQPWHTPDVYRRSVLREYDNLARCQACRHVATVHDVCSSDASPELSLVVQYYPHGDLLDFLGSLRAKRVAMPPSLQDAVFKQIVRAVDFLHRHDVVHRDLKPENFLIDAQGSLRLNDFGCSLDLQRLGEQLPLNGPSCGTPSFKSPELFGLEAAARAGTPADPAFDFRAVDVWALGIVCFHVYLMAAPWPHANVAADDRAKALDLYLKNFPLDDAQVRRLADRLNDTRCSTQLNPALLLFKKMHYDARLELLAMLHPVPAKRPTTGALLASSWLSQAYAKPGDILALAR</sequence>
<dbReference type="SUPFAM" id="SSF56112">
    <property type="entry name" value="Protein kinase-like (PK-like)"/>
    <property type="match status" value="1"/>
</dbReference>
<feature type="compositionally biased region" description="Low complexity" evidence="3">
    <location>
        <begin position="17"/>
        <end position="47"/>
    </location>
</feature>
<dbReference type="SMART" id="SM00220">
    <property type="entry name" value="S_TKc"/>
    <property type="match status" value="1"/>
</dbReference>
<dbReference type="Proteomes" id="UP000092555">
    <property type="component" value="Unassembled WGS sequence"/>
</dbReference>
<dbReference type="PROSITE" id="PS00108">
    <property type="entry name" value="PROTEIN_KINASE_ST"/>
    <property type="match status" value="1"/>
</dbReference>
<proteinExistence type="predicted"/>
<evidence type="ECO:0000313" key="6">
    <source>
        <dbReference type="Proteomes" id="UP000092555"/>
    </source>
</evidence>
<dbReference type="GO" id="GO:0004674">
    <property type="term" value="F:protein serine/threonine kinase activity"/>
    <property type="evidence" value="ECO:0007669"/>
    <property type="project" value="TreeGrafter"/>
</dbReference>
<dbReference type="GO" id="GO:0005524">
    <property type="term" value="F:ATP binding"/>
    <property type="evidence" value="ECO:0007669"/>
    <property type="project" value="UniProtKB-KW"/>
</dbReference>
<dbReference type="RefSeq" id="XP_018714553.1">
    <property type="nucleotide sequence ID" value="XM_018855633.1"/>
</dbReference>
<name>A0A1A0HJK8_9ASCO</name>
<dbReference type="InterPro" id="IPR011009">
    <property type="entry name" value="Kinase-like_dom_sf"/>
</dbReference>
<evidence type="ECO:0000256" key="1">
    <source>
        <dbReference type="ARBA" id="ARBA00022741"/>
    </source>
</evidence>
<dbReference type="EMBL" id="LXTC01000001">
    <property type="protein sequence ID" value="OBA24072.1"/>
    <property type="molecule type" value="Genomic_DNA"/>
</dbReference>
<dbReference type="PANTHER" id="PTHR24346:SF30">
    <property type="entry name" value="MATERNAL EMBRYONIC LEUCINE ZIPPER KINASE"/>
    <property type="match status" value="1"/>
</dbReference>
<dbReference type="PANTHER" id="PTHR24346">
    <property type="entry name" value="MAP/MICROTUBULE AFFINITY-REGULATING KINASE"/>
    <property type="match status" value="1"/>
</dbReference>
<reference evidence="5 6" key="1">
    <citation type="submission" date="2016-05" db="EMBL/GenBank/DDBJ databases">
        <title>Comparative genomics of biotechnologically important yeasts.</title>
        <authorList>
            <consortium name="DOE Joint Genome Institute"/>
            <person name="Riley R."/>
            <person name="Haridas S."/>
            <person name="Wolfe K.H."/>
            <person name="Lopes M.R."/>
            <person name="Hittinger C.T."/>
            <person name="Goker M."/>
            <person name="Salamov A."/>
            <person name="Wisecaver J."/>
            <person name="Long T.M."/>
            <person name="Aerts A.L."/>
            <person name="Barry K."/>
            <person name="Choi C."/>
            <person name="Clum A."/>
            <person name="Coughlan A.Y."/>
            <person name="Deshpande S."/>
            <person name="Douglass A.P."/>
            <person name="Hanson S.J."/>
            <person name="Klenk H.-P."/>
            <person name="LaButti K."/>
            <person name="Lapidus A."/>
            <person name="Lindquist E."/>
            <person name="Lipzen A."/>
            <person name="Meier-kolthoff J.P."/>
            <person name="Ohm R.A."/>
            <person name="Otillar R.P."/>
            <person name="Pangilinan J."/>
            <person name="Peng Y."/>
            <person name="Rokas A."/>
            <person name="Rosa C.A."/>
            <person name="Scheuner C."/>
            <person name="Sibirny A.A."/>
            <person name="Slot J.C."/>
            <person name="Stielow J.B."/>
            <person name="Sun H."/>
            <person name="Kurtzman C.P."/>
            <person name="Blackwell M."/>
            <person name="Grigoriev I.V."/>
            <person name="Jeffries T.W."/>
        </authorList>
    </citation>
    <scope>NUCLEOTIDE SEQUENCE [LARGE SCALE GENOMIC DNA]</scope>
    <source>
        <strain evidence="5 6">NRRL YB-4993</strain>
    </source>
</reference>
<dbReference type="InterPro" id="IPR008271">
    <property type="entry name" value="Ser/Thr_kinase_AS"/>
</dbReference>
<accession>A0A1A0HJK8</accession>
<comment type="caution">
    <text evidence="5">The sequence shown here is derived from an EMBL/GenBank/DDBJ whole genome shotgun (WGS) entry which is preliminary data.</text>
</comment>
<dbReference type="InterPro" id="IPR000719">
    <property type="entry name" value="Prot_kinase_dom"/>
</dbReference>
<dbReference type="GO" id="GO:0035556">
    <property type="term" value="P:intracellular signal transduction"/>
    <property type="evidence" value="ECO:0007669"/>
    <property type="project" value="TreeGrafter"/>
</dbReference>
<keyword evidence="5" id="KW-0418">Kinase</keyword>
<dbReference type="Gene3D" id="1.10.510.10">
    <property type="entry name" value="Transferase(Phosphotransferase) domain 1"/>
    <property type="match status" value="1"/>
</dbReference>
<dbReference type="PROSITE" id="PS50011">
    <property type="entry name" value="PROTEIN_KINASE_DOM"/>
    <property type="match status" value="1"/>
</dbReference>
<dbReference type="GO" id="GO:0005737">
    <property type="term" value="C:cytoplasm"/>
    <property type="evidence" value="ECO:0007669"/>
    <property type="project" value="TreeGrafter"/>
</dbReference>
<dbReference type="GeneID" id="30028609"/>
<dbReference type="OrthoDB" id="4062651at2759"/>
<keyword evidence="2" id="KW-0067">ATP-binding</keyword>